<evidence type="ECO:0000313" key="3">
    <source>
        <dbReference type="Proteomes" id="UP000823388"/>
    </source>
</evidence>
<feature type="region of interest" description="Disordered" evidence="1">
    <location>
        <begin position="176"/>
        <end position="245"/>
    </location>
</feature>
<feature type="compositionally biased region" description="Basic and acidic residues" evidence="1">
    <location>
        <begin position="199"/>
        <end position="216"/>
    </location>
</feature>
<organism evidence="2 3">
    <name type="scientific">Panicum virgatum</name>
    <name type="common">Blackwell switchgrass</name>
    <dbReference type="NCBI Taxonomy" id="38727"/>
    <lineage>
        <taxon>Eukaryota</taxon>
        <taxon>Viridiplantae</taxon>
        <taxon>Streptophyta</taxon>
        <taxon>Embryophyta</taxon>
        <taxon>Tracheophyta</taxon>
        <taxon>Spermatophyta</taxon>
        <taxon>Magnoliopsida</taxon>
        <taxon>Liliopsida</taxon>
        <taxon>Poales</taxon>
        <taxon>Poaceae</taxon>
        <taxon>PACMAD clade</taxon>
        <taxon>Panicoideae</taxon>
        <taxon>Panicodae</taxon>
        <taxon>Paniceae</taxon>
        <taxon>Panicinae</taxon>
        <taxon>Panicum</taxon>
        <taxon>Panicum sect. Hiantes</taxon>
    </lineage>
</organism>
<evidence type="ECO:0000313" key="2">
    <source>
        <dbReference type="EMBL" id="KAG2635711.1"/>
    </source>
</evidence>
<feature type="compositionally biased region" description="Polar residues" evidence="1">
    <location>
        <begin position="285"/>
        <end position="312"/>
    </location>
</feature>
<comment type="caution">
    <text evidence="2">The sequence shown here is derived from an EMBL/GenBank/DDBJ whole genome shotgun (WGS) entry which is preliminary data.</text>
</comment>
<dbReference type="AlphaFoldDB" id="A0A8T0VG18"/>
<evidence type="ECO:0000256" key="1">
    <source>
        <dbReference type="SAM" id="MobiDB-lite"/>
    </source>
</evidence>
<dbReference type="EMBL" id="CM029040">
    <property type="protein sequence ID" value="KAG2635711.1"/>
    <property type="molecule type" value="Genomic_DNA"/>
</dbReference>
<name>A0A8T0VG18_PANVG</name>
<protein>
    <submittedName>
        <fullName evidence="2">Uncharacterized protein</fullName>
    </submittedName>
</protein>
<sequence>MQDSLGGVAMAPEKQPSWLKEGMDPCTSFNLEIRIFSPNSRCRWFSFDMVIDSDTINFKDLVDVMLDKYPCGYGDLVKVFYYCADTKSNIQVQSDQDLLQMFAKNVSTKMCCISLAYYPPNCDQLVIPLWEEDVEVPCTPSMAVPCQVEPSQTTLNGSKDVLKAKSVDNDILNLEPENEHLGDDDDDLGAGQPNVEPSDDLHELSFSDSEYDHDSDSDYEDDEGDEMVQDIVPPHNPEVVYDKDDPPMAVGTIYPGMSEFKLALASHAIKYEFEYTKKGAKKQKTVPQQNTSPTMNTRSKVSTSPSSPATGTRSKRKLNVS</sequence>
<keyword evidence="3" id="KW-1185">Reference proteome</keyword>
<accession>A0A8T0VG18</accession>
<reference evidence="2" key="1">
    <citation type="submission" date="2020-05" db="EMBL/GenBank/DDBJ databases">
        <title>WGS assembly of Panicum virgatum.</title>
        <authorList>
            <person name="Lovell J.T."/>
            <person name="Jenkins J."/>
            <person name="Shu S."/>
            <person name="Juenger T.E."/>
            <person name="Schmutz J."/>
        </authorList>
    </citation>
    <scope>NUCLEOTIDE SEQUENCE</scope>
    <source>
        <strain evidence="2">AP13</strain>
    </source>
</reference>
<proteinExistence type="predicted"/>
<dbReference type="OrthoDB" id="692706at2759"/>
<feature type="compositionally biased region" description="Acidic residues" evidence="1">
    <location>
        <begin position="217"/>
        <end position="228"/>
    </location>
</feature>
<dbReference type="Proteomes" id="UP000823388">
    <property type="component" value="Chromosome 2N"/>
</dbReference>
<feature type="region of interest" description="Disordered" evidence="1">
    <location>
        <begin position="276"/>
        <end position="321"/>
    </location>
</feature>
<gene>
    <name evidence="2" type="ORF">PVAP13_2NG371403</name>
</gene>